<gene>
    <name evidence="1" type="ORF">HMPREF1057_02707</name>
</gene>
<organism evidence="1 2">
    <name type="scientific">Bacteroides finegoldii CL09T03C10</name>
    <dbReference type="NCBI Taxonomy" id="997888"/>
    <lineage>
        <taxon>Bacteria</taxon>
        <taxon>Pseudomonadati</taxon>
        <taxon>Bacteroidota</taxon>
        <taxon>Bacteroidia</taxon>
        <taxon>Bacteroidales</taxon>
        <taxon>Bacteroidaceae</taxon>
        <taxon>Bacteroides</taxon>
    </lineage>
</organism>
<reference evidence="1 2" key="1">
    <citation type="submission" date="2012-02" db="EMBL/GenBank/DDBJ databases">
        <title>The Genome Sequence of Bacteroides finegoldii CL09T03C10.</title>
        <authorList>
            <consortium name="The Broad Institute Genome Sequencing Platform"/>
            <person name="Earl A."/>
            <person name="Ward D."/>
            <person name="Feldgarden M."/>
            <person name="Gevers D."/>
            <person name="Zitomersky N.L."/>
            <person name="Coyne M.J."/>
            <person name="Comstock L.E."/>
            <person name="Young S.K."/>
            <person name="Zeng Q."/>
            <person name="Gargeya S."/>
            <person name="Fitzgerald M."/>
            <person name="Haas B."/>
            <person name="Abouelleil A."/>
            <person name="Alvarado L."/>
            <person name="Arachchi H.M."/>
            <person name="Berlin A."/>
            <person name="Chapman S.B."/>
            <person name="Gearin G."/>
            <person name="Goldberg J."/>
            <person name="Griggs A."/>
            <person name="Gujja S."/>
            <person name="Hansen M."/>
            <person name="Heiman D."/>
            <person name="Howarth C."/>
            <person name="Larimer J."/>
            <person name="Lui A."/>
            <person name="MacDonald P.J.P."/>
            <person name="McCowen C."/>
            <person name="Montmayeur A."/>
            <person name="Murphy C."/>
            <person name="Neiman D."/>
            <person name="Pearson M."/>
            <person name="Priest M."/>
            <person name="Roberts A."/>
            <person name="Saif S."/>
            <person name="Shea T."/>
            <person name="Sisk P."/>
            <person name="Stolte C."/>
            <person name="Sykes S."/>
            <person name="Wortman J."/>
            <person name="Nusbaum C."/>
            <person name="Birren B."/>
        </authorList>
    </citation>
    <scope>NUCLEOTIDE SEQUENCE [LARGE SCALE GENOMIC DNA]</scope>
    <source>
        <strain evidence="1 2">CL09T03C10</strain>
    </source>
</reference>
<proteinExistence type="predicted"/>
<dbReference type="AlphaFoldDB" id="K5BST4"/>
<sequence length="139" mass="16092">MKKELYQAMVNRLREITNENTQECVFKDLGLWKPEILNEVSNLSDKRPAIFIEFLPIIWKAPCSGVQNGNVQIRLHIIGTESTELENSLQLLDLAETVKEHIVHWQDSDYGRIVCVESAVNHEQALKECIEMFQISIRQ</sequence>
<dbReference type="OrthoDB" id="1070279at2"/>
<dbReference type="Proteomes" id="UP000007995">
    <property type="component" value="Unassembled WGS sequence"/>
</dbReference>
<evidence type="ECO:0000313" key="1">
    <source>
        <dbReference type="EMBL" id="EKJ90262.1"/>
    </source>
</evidence>
<name>K5BST4_9BACE</name>
<protein>
    <submittedName>
        <fullName evidence="1">Uncharacterized protein</fullName>
    </submittedName>
</protein>
<dbReference type="RefSeq" id="WP_007764125.1">
    <property type="nucleotide sequence ID" value="NZ_AKBZ01000007.1"/>
</dbReference>
<evidence type="ECO:0000313" key="2">
    <source>
        <dbReference type="Proteomes" id="UP000007995"/>
    </source>
</evidence>
<dbReference type="HOGENOM" id="CLU_124820_0_0_10"/>
<comment type="caution">
    <text evidence="1">The sequence shown here is derived from an EMBL/GenBank/DDBJ whole genome shotgun (WGS) entry which is preliminary data.</text>
</comment>
<dbReference type="EMBL" id="AGXW01000010">
    <property type="protein sequence ID" value="EKJ90262.1"/>
    <property type="molecule type" value="Genomic_DNA"/>
</dbReference>
<accession>K5BST4</accession>